<gene>
    <name evidence="3" type="ORF">FHX37_3677</name>
</gene>
<evidence type="ECO:0000256" key="2">
    <source>
        <dbReference type="SAM" id="SignalP"/>
    </source>
</evidence>
<evidence type="ECO:0008006" key="5">
    <source>
        <dbReference type="Google" id="ProtNLM"/>
    </source>
</evidence>
<feature type="signal peptide" evidence="2">
    <location>
        <begin position="1"/>
        <end position="27"/>
    </location>
</feature>
<name>A0A543N939_9ACTN</name>
<dbReference type="Gene3D" id="2.130.10.10">
    <property type="entry name" value="YVTN repeat-like/Quinoprotein amine dehydrogenase"/>
    <property type="match status" value="1"/>
</dbReference>
<dbReference type="RefSeq" id="WP_141925406.1">
    <property type="nucleotide sequence ID" value="NZ_VFQC01000002.1"/>
</dbReference>
<dbReference type="EMBL" id="VFQC01000002">
    <property type="protein sequence ID" value="TQN28341.1"/>
    <property type="molecule type" value="Genomic_DNA"/>
</dbReference>
<accession>A0A543N939</accession>
<protein>
    <recommendedName>
        <fullName evidence="5">Secreted protein</fullName>
    </recommendedName>
</protein>
<dbReference type="InterPro" id="IPR047697">
    <property type="entry name" value="AztD-like"/>
</dbReference>
<keyword evidence="2" id="KW-0732">Signal</keyword>
<evidence type="ECO:0000313" key="4">
    <source>
        <dbReference type="Proteomes" id="UP000317422"/>
    </source>
</evidence>
<organism evidence="3 4">
    <name type="scientific">Haloactinospora alba</name>
    <dbReference type="NCBI Taxonomy" id="405555"/>
    <lineage>
        <taxon>Bacteria</taxon>
        <taxon>Bacillati</taxon>
        <taxon>Actinomycetota</taxon>
        <taxon>Actinomycetes</taxon>
        <taxon>Streptosporangiales</taxon>
        <taxon>Nocardiopsidaceae</taxon>
        <taxon>Haloactinospora</taxon>
    </lineage>
</organism>
<feature type="region of interest" description="Disordered" evidence="1">
    <location>
        <begin position="364"/>
        <end position="388"/>
    </location>
</feature>
<dbReference type="InterPro" id="IPR011044">
    <property type="entry name" value="Quino_amine_DH_bsu"/>
</dbReference>
<feature type="chain" id="PRO_5038399015" description="Secreted protein" evidence="2">
    <location>
        <begin position="28"/>
        <end position="388"/>
    </location>
</feature>
<dbReference type="PROSITE" id="PS51257">
    <property type="entry name" value="PROKAR_LIPOPROTEIN"/>
    <property type="match status" value="1"/>
</dbReference>
<dbReference type="NCBIfam" id="NF038015">
    <property type="entry name" value="AztD"/>
    <property type="match status" value="1"/>
</dbReference>
<sequence>MGHRNTPRPAGRHAALPVLLAAGLAVSACGGQGGTTAEEVTDALVATYDGGILVIDGETLEVAEDIPLDGFNRINPAGDGEHVLVSTSSGFRVLDAAGAELSGDEFEAPEPGHVVHHAGRTVLFSDGTGEITVFDPDDLGDGLPDAETHSTEHAHHGVAVELENGELVTTLGDEEERPGIQVRDADGAELARAENCPGVHGEAAARDEAVAVGCEDGMLVYRNGEITKIDSPDDYGRIGNQVGDEESPLVLGDYKTDPDAELERPEEVSVVDTGNGDLELVDLGTSYSFRSLGRGPDGEGLVLGTDGALHVIDMEAAEVADSFPVIDEWKEPVEWQEARPTLFVRGGTAYVTDPRENTLRAVDTSSGEVRAKSELPEAPNEFTGLKTG</sequence>
<proteinExistence type="predicted"/>
<dbReference type="SUPFAM" id="SSF50969">
    <property type="entry name" value="YVTN repeat-like/Quinoprotein amine dehydrogenase"/>
    <property type="match status" value="1"/>
</dbReference>
<dbReference type="OrthoDB" id="3250815at2"/>
<reference evidence="3 4" key="1">
    <citation type="submission" date="2019-06" db="EMBL/GenBank/DDBJ databases">
        <title>Sequencing the genomes of 1000 actinobacteria strains.</title>
        <authorList>
            <person name="Klenk H.-P."/>
        </authorList>
    </citation>
    <scope>NUCLEOTIDE SEQUENCE [LARGE SCALE GENOMIC DNA]</scope>
    <source>
        <strain evidence="3 4">DSM 45015</strain>
    </source>
</reference>
<dbReference type="AlphaFoldDB" id="A0A543N939"/>
<dbReference type="InterPro" id="IPR015943">
    <property type="entry name" value="WD40/YVTN_repeat-like_dom_sf"/>
</dbReference>
<dbReference type="Proteomes" id="UP000317422">
    <property type="component" value="Unassembled WGS sequence"/>
</dbReference>
<comment type="caution">
    <text evidence="3">The sequence shown here is derived from an EMBL/GenBank/DDBJ whole genome shotgun (WGS) entry which is preliminary data.</text>
</comment>
<evidence type="ECO:0000313" key="3">
    <source>
        <dbReference type="EMBL" id="TQN28341.1"/>
    </source>
</evidence>
<keyword evidence="4" id="KW-1185">Reference proteome</keyword>
<evidence type="ECO:0000256" key="1">
    <source>
        <dbReference type="SAM" id="MobiDB-lite"/>
    </source>
</evidence>